<reference evidence="10 11" key="1">
    <citation type="journal article" date="2023" name="BMC Biol.">
        <title>The compact genome of the sponge Oopsacas minuta (Hexactinellida) is lacking key metazoan core genes.</title>
        <authorList>
            <person name="Santini S."/>
            <person name="Schenkelaars Q."/>
            <person name="Jourda C."/>
            <person name="Duchesne M."/>
            <person name="Belahbib H."/>
            <person name="Rocher C."/>
            <person name="Selva M."/>
            <person name="Riesgo A."/>
            <person name="Vervoort M."/>
            <person name="Leys S.P."/>
            <person name="Kodjabachian L."/>
            <person name="Le Bivic A."/>
            <person name="Borchiellini C."/>
            <person name="Claverie J.M."/>
            <person name="Renard E."/>
        </authorList>
    </citation>
    <scope>NUCLEOTIDE SEQUENCE [LARGE SCALE GENOMIC DNA]</scope>
    <source>
        <strain evidence="10">SPO-2</strain>
    </source>
</reference>
<dbReference type="CDD" id="cd19814">
    <property type="entry name" value="Bbox1_RNF207-like"/>
    <property type="match status" value="1"/>
</dbReference>
<dbReference type="GO" id="GO:0044325">
    <property type="term" value="F:transmembrane transporter binding"/>
    <property type="evidence" value="ECO:0007669"/>
    <property type="project" value="TreeGrafter"/>
</dbReference>
<dbReference type="PANTHER" id="PTHR22635">
    <property type="entry name" value="RING FINGER PROTEIN 207"/>
    <property type="match status" value="1"/>
</dbReference>
<feature type="domain" description="RING-type" evidence="8">
    <location>
        <begin position="63"/>
        <end position="102"/>
    </location>
</feature>
<feature type="domain" description="B box-type" evidence="9">
    <location>
        <begin position="137"/>
        <end position="183"/>
    </location>
</feature>
<evidence type="ECO:0000256" key="2">
    <source>
        <dbReference type="ARBA" id="ARBA00022723"/>
    </source>
</evidence>
<evidence type="ECO:0000256" key="6">
    <source>
        <dbReference type="SAM" id="Coils"/>
    </source>
</evidence>
<dbReference type="PROSITE" id="PS00518">
    <property type="entry name" value="ZF_RING_1"/>
    <property type="match status" value="1"/>
</dbReference>
<dbReference type="PROSITE" id="PS50119">
    <property type="entry name" value="ZF_BBOX"/>
    <property type="match status" value="1"/>
</dbReference>
<dbReference type="PROSITE" id="PS50089">
    <property type="entry name" value="ZF_RING_2"/>
    <property type="match status" value="1"/>
</dbReference>
<dbReference type="InterPro" id="IPR001841">
    <property type="entry name" value="Znf_RING"/>
</dbReference>
<dbReference type="AlphaFoldDB" id="A0AAV7JXM9"/>
<evidence type="ECO:0000256" key="4">
    <source>
        <dbReference type="ARBA" id="ARBA00022833"/>
    </source>
</evidence>
<dbReference type="PANTHER" id="PTHR22635:SF0">
    <property type="entry name" value="RING FINGER PROTEIN 207"/>
    <property type="match status" value="1"/>
</dbReference>
<feature type="region of interest" description="Disordered" evidence="7">
    <location>
        <begin position="367"/>
        <end position="386"/>
    </location>
</feature>
<dbReference type="Pfam" id="PF00097">
    <property type="entry name" value="zf-C3HC4"/>
    <property type="match status" value="1"/>
</dbReference>
<evidence type="ECO:0000313" key="10">
    <source>
        <dbReference type="EMBL" id="KAI6653244.1"/>
    </source>
</evidence>
<dbReference type="Gene3D" id="3.30.40.10">
    <property type="entry name" value="Zinc/RING finger domain, C3HC4 (zinc finger)"/>
    <property type="match status" value="1"/>
</dbReference>
<keyword evidence="3 5" id="KW-0863">Zinc-finger</keyword>
<dbReference type="InterPro" id="IPR000315">
    <property type="entry name" value="Znf_B-box"/>
</dbReference>
<evidence type="ECO:0000256" key="3">
    <source>
        <dbReference type="ARBA" id="ARBA00022771"/>
    </source>
</evidence>
<dbReference type="GO" id="GO:0030544">
    <property type="term" value="F:Hsp70 protein binding"/>
    <property type="evidence" value="ECO:0007669"/>
    <property type="project" value="InterPro"/>
</dbReference>
<dbReference type="SMART" id="SM00336">
    <property type="entry name" value="BBOX"/>
    <property type="match status" value="1"/>
</dbReference>
<dbReference type="GO" id="GO:0008270">
    <property type="term" value="F:zinc ion binding"/>
    <property type="evidence" value="ECO:0007669"/>
    <property type="project" value="UniProtKB-KW"/>
</dbReference>
<keyword evidence="2" id="KW-0479">Metal-binding</keyword>
<dbReference type="InterPro" id="IPR018957">
    <property type="entry name" value="Znf_C3HC4_RING-type"/>
</dbReference>
<dbReference type="CDD" id="cd16449">
    <property type="entry name" value="RING-HC"/>
    <property type="match status" value="1"/>
</dbReference>
<evidence type="ECO:0000256" key="7">
    <source>
        <dbReference type="SAM" id="MobiDB-lite"/>
    </source>
</evidence>
<organism evidence="10 11">
    <name type="scientific">Oopsacas minuta</name>
    <dbReference type="NCBI Taxonomy" id="111878"/>
    <lineage>
        <taxon>Eukaryota</taxon>
        <taxon>Metazoa</taxon>
        <taxon>Porifera</taxon>
        <taxon>Hexactinellida</taxon>
        <taxon>Hexasterophora</taxon>
        <taxon>Lyssacinosida</taxon>
        <taxon>Leucopsacidae</taxon>
        <taxon>Oopsacas</taxon>
    </lineage>
</organism>
<keyword evidence="4" id="KW-0862">Zinc</keyword>
<dbReference type="InterPro" id="IPR013083">
    <property type="entry name" value="Znf_RING/FYVE/PHD"/>
</dbReference>
<dbReference type="Pfam" id="PF00643">
    <property type="entry name" value="zf-B_box"/>
    <property type="match status" value="1"/>
</dbReference>
<dbReference type="GO" id="GO:0048471">
    <property type="term" value="C:perinuclear region of cytoplasm"/>
    <property type="evidence" value="ECO:0007669"/>
    <property type="project" value="TreeGrafter"/>
</dbReference>
<name>A0AAV7JXM9_9METZ</name>
<dbReference type="SUPFAM" id="SSF57850">
    <property type="entry name" value="RING/U-box"/>
    <property type="match status" value="1"/>
</dbReference>
<dbReference type="Proteomes" id="UP001165289">
    <property type="component" value="Unassembled WGS sequence"/>
</dbReference>
<keyword evidence="11" id="KW-1185">Reference proteome</keyword>
<accession>A0AAV7JXM9</accession>
<feature type="coiled-coil region" evidence="6">
    <location>
        <begin position="289"/>
        <end position="320"/>
    </location>
</feature>
<evidence type="ECO:0000256" key="1">
    <source>
        <dbReference type="ARBA" id="ARBA00021526"/>
    </source>
</evidence>
<dbReference type="InterPro" id="IPR039320">
    <property type="entry name" value="RNF207"/>
</dbReference>
<gene>
    <name evidence="10" type="ORF">LOD99_3769</name>
</gene>
<keyword evidence="6" id="KW-0175">Coiled coil</keyword>
<dbReference type="EMBL" id="JAKMXF010000288">
    <property type="protein sequence ID" value="KAI6653244.1"/>
    <property type="molecule type" value="Genomic_DNA"/>
</dbReference>
<evidence type="ECO:0000259" key="8">
    <source>
        <dbReference type="PROSITE" id="PS50089"/>
    </source>
</evidence>
<sequence>MENLDDRQHFLHFSGSYKNGHTIVPSSLPIYYNSIGLGLEFSPSKRSHSSLGGESKLDQHLDCGICKNELEDPILLNCFHSFCSNCVATRVLDNDVACYSCNSDTHLKDDSQTTNDFTAVESRPDLLLQYLVSSNKPEIMECANCEEINATIFCNTCDQALCNECRRLIHSAKMFSKHEIVAVEKRTQKQKKICEKHGEEYIMYSSIHKNMLCINCFRDLDNEKRIECTDLKTAYTQNSTSLVEAMVSLENLQQQTNESIISISAIRQETINKADIEESVVMDMYEKLKTSLEARKDMMLNQIQQEREEKEQALAAQLVSLQSSLPILEARLLASSTFAKEATVFDLLNLGHHVTTQLLQLLDSPFSFQKPPPTQTSRDLTGEFRE</sequence>
<dbReference type="InterPro" id="IPR017907">
    <property type="entry name" value="Znf_RING_CS"/>
</dbReference>
<evidence type="ECO:0000259" key="9">
    <source>
        <dbReference type="PROSITE" id="PS50119"/>
    </source>
</evidence>
<dbReference type="Gene3D" id="3.30.160.60">
    <property type="entry name" value="Classic Zinc Finger"/>
    <property type="match status" value="1"/>
</dbReference>
<evidence type="ECO:0000313" key="11">
    <source>
        <dbReference type="Proteomes" id="UP001165289"/>
    </source>
</evidence>
<evidence type="ECO:0000256" key="5">
    <source>
        <dbReference type="PROSITE-ProRule" id="PRU00024"/>
    </source>
</evidence>
<dbReference type="SMART" id="SM00184">
    <property type="entry name" value="RING"/>
    <property type="match status" value="1"/>
</dbReference>
<proteinExistence type="predicted"/>
<comment type="caution">
    <text evidence="10">The sequence shown here is derived from an EMBL/GenBank/DDBJ whole genome shotgun (WGS) entry which is preliminary data.</text>
</comment>
<protein>
    <recommendedName>
        <fullName evidence="1">RING finger protein 207</fullName>
    </recommendedName>
</protein>